<dbReference type="PRINTS" id="PR00469">
    <property type="entry name" value="PNDRDTASEII"/>
</dbReference>
<keyword evidence="6" id="KW-0479">Metal-binding</keyword>
<dbReference type="Pfam" id="PF07992">
    <property type="entry name" value="Pyr_redox_2"/>
    <property type="match status" value="1"/>
</dbReference>
<dbReference type="InterPro" id="IPR051793">
    <property type="entry name" value="NADH:flavin_oxidoreductase"/>
</dbReference>
<dbReference type="InterPro" id="IPR036188">
    <property type="entry name" value="FAD/NAD-bd_sf"/>
</dbReference>
<dbReference type="PANTHER" id="PTHR42917">
    <property type="entry name" value="2,4-DIENOYL-COA REDUCTASE"/>
    <property type="match status" value="1"/>
</dbReference>
<organism evidence="12 13">
    <name type="scientific">Oceanobacillus halophilus</name>
    <dbReference type="NCBI Taxonomy" id="930130"/>
    <lineage>
        <taxon>Bacteria</taxon>
        <taxon>Bacillati</taxon>
        <taxon>Bacillota</taxon>
        <taxon>Bacilli</taxon>
        <taxon>Bacillales</taxon>
        <taxon>Bacillaceae</taxon>
        <taxon>Oceanobacillus</taxon>
    </lineage>
</organism>
<comment type="similarity">
    <text evidence="3">In the N-terminal section; belongs to the NADH:flavin oxidoreductase/NADH oxidase family.</text>
</comment>
<gene>
    <name evidence="12" type="ORF">D8M06_15990</name>
</gene>
<evidence type="ECO:0000256" key="2">
    <source>
        <dbReference type="ARBA" id="ARBA00001966"/>
    </source>
</evidence>
<keyword evidence="7" id="KW-0560">Oxidoreductase</keyword>
<dbReference type="SUPFAM" id="SSF51905">
    <property type="entry name" value="FAD/NAD(P)-binding domain"/>
    <property type="match status" value="1"/>
</dbReference>
<dbReference type="EMBL" id="RBZP01000018">
    <property type="protein sequence ID" value="RKQ30406.1"/>
    <property type="molecule type" value="Genomic_DNA"/>
</dbReference>
<dbReference type="GO" id="GO:0046872">
    <property type="term" value="F:metal ion binding"/>
    <property type="evidence" value="ECO:0007669"/>
    <property type="project" value="UniProtKB-KW"/>
</dbReference>
<dbReference type="AlphaFoldDB" id="A0A494ZVC0"/>
<evidence type="ECO:0000313" key="12">
    <source>
        <dbReference type="EMBL" id="RKQ30406.1"/>
    </source>
</evidence>
<dbReference type="GO" id="GO:0016491">
    <property type="term" value="F:oxidoreductase activity"/>
    <property type="evidence" value="ECO:0007669"/>
    <property type="project" value="UniProtKB-KW"/>
</dbReference>
<keyword evidence="8" id="KW-0408">Iron</keyword>
<dbReference type="Proteomes" id="UP000269301">
    <property type="component" value="Unassembled WGS sequence"/>
</dbReference>
<dbReference type="PRINTS" id="PR00368">
    <property type="entry name" value="FADPNR"/>
</dbReference>
<evidence type="ECO:0000256" key="9">
    <source>
        <dbReference type="ARBA" id="ARBA00023014"/>
    </source>
</evidence>
<evidence type="ECO:0000313" key="13">
    <source>
        <dbReference type="Proteomes" id="UP000269301"/>
    </source>
</evidence>
<dbReference type="RefSeq" id="WP_121205606.1">
    <property type="nucleotide sequence ID" value="NZ_RBZP01000018.1"/>
</dbReference>
<keyword evidence="13" id="KW-1185">Reference proteome</keyword>
<comment type="cofactor">
    <cofactor evidence="2">
        <name>[4Fe-4S] cluster</name>
        <dbReference type="ChEBI" id="CHEBI:49883"/>
    </cofactor>
</comment>
<evidence type="ECO:0000256" key="5">
    <source>
        <dbReference type="ARBA" id="ARBA00022643"/>
    </source>
</evidence>
<feature type="domain" description="FAD/NAD(P)-binding" evidence="11">
    <location>
        <begin position="380"/>
        <end position="605"/>
    </location>
</feature>
<comment type="caution">
    <text evidence="12">The sequence shown here is derived from an EMBL/GenBank/DDBJ whole genome shotgun (WGS) entry which is preliminary data.</text>
</comment>
<dbReference type="OrthoDB" id="9772736at2"/>
<evidence type="ECO:0000256" key="6">
    <source>
        <dbReference type="ARBA" id="ARBA00022723"/>
    </source>
</evidence>
<dbReference type="InterPro" id="IPR013785">
    <property type="entry name" value="Aldolase_TIM"/>
</dbReference>
<evidence type="ECO:0000256" key="3">
    <source>
        <dbReference type="ARBA" id="ARBA00011048"/>
    </source>
</evidence>
<evidence type="ECO:0000259" key="11">
    <source>
        <dbReference type="Pfam" id="PF07992"/>
    </source>
</evidence>
<dbReference type="InterPro" id="IPR001155">
    <property type="entry name" value="OxRdtase_FMN_N"/>
</dbReference>
<dbReference type="Pfam" id="PF00724">
    <property type="entry name" value="Oxidored_FMN"/>
    <property type="match status" value="1"/>
</dbReference>
<protein>
    <submittedName>
        <fullName evidence="12">FAD-binding protein</fullName>
    </submittedName>
</protein>
<dbReference type="GO" id="GO:0051536">
    <property type="term" value="F:iron-sulfur cluster binding"/>
    <property type="evidence" value="ECO:0007669"/>
    <property type="project" value="UniProtKB-KW"/>
</dbReference>
<keyword evidence="9" id="KW-0411">Iron-sulfur</keyword>
<sequence length="641" mass="71826">MRFPHVFKEGKIGGLLVKNRVVMPGMGTGLASPEGEVTEQLIRYYEERAKGGTGLLITEFTSIDYELGKGTPNQLRIDDDALIPGIKRLSEAIHKHDAKLFVQLHHAGRESNSALLNGKQIVAPSPVTCAAIGEEPRELTTTEVKNIIQQFIQGAIRCKNAQADGVELHGAHGYLISQFLNPHTNLRKDEFGGSFENRMRFITEIIQGIKQACGDHFTVIVRLSVDEFDQEGLTVEESQEISRYLEKIGVNAIHASAGNYNSIDKVIESPLFEQGWRVYLAEAIKEVVQIPVIAVGNIREPGYVDSIIADGKADFVAMGRTHIADPEWSNKALEGREKEIRMCISCLHCTYSSQFECSINARAGHELEYTDFEKINENRHVVIVGGGPGGMEAARVLSLRGYDVSLFEKTNQLGGQLRLVSDPVYKKKMTWYCEYLAHEMERLNVNIHLQTEATVEKITDLEPYAVILATGSKPYIPEIQGHHHPHVWSYEDIRQERKEFNNLRITVIGSGMICHSTARRFAEQGNHVTWIEQPTRSKRKISPQTRARLMQKLEDKHVNIVTNHEVSKILANSIIIQDKHSQERSEIETDQVVMAMGVEPSNPLESKLKGYIHNLYVIGDAVGYSSLADATHQGFKIAYSL</sequence>
<evidence type="ECO:0000256" key="8">
    <source>
        <dbReference type="ARBA" id="ARBA00023004"/>
    </source>
</evidence>
<evidence type="ECO:0000259" key="10">
    <source>
        <dbReference type="Pfam" id="PF00724"/>
    </source>
</evidence>
<dbReference type="Gene3D" id="3.20.20.70">
    <property type="entry name" value="Aldolase class I"/>
    <property type="match status" value="1"/>
</dbReference>
<name>A0A494ZVC0_9BACI</name>
<dbReference type="CDD" id="cd02803">
    <property type="entry name" value="OYE_like_FMN_family"/>
    <property type="match status" value="1"/>
</dbReference>
<dbReference type="GO" id="GO:0010181">
    <property type="term" value="F:FMN binding"/>
    <property type="evidence" value="ECO:0007669"/>
    <property type="project" value="InterPro"/>
</dbReference>
<keyword evidence="4" id="KW-0285">Flavoprotein</keyword>
<proteinExistence type="inferred from homology"/>
<dbReference type="SUPFAM" id="SSF51395">
    <property type="entry name" value="FMN-linked oxidoreductases"/>
    <property type="match status" value="1"/>
</dbReference>
<accession>A0A494ZVC0</accession>
<dbReference type="PANTHER" id="PTHR42917:SF2">
    <property type="entry name" value="2,4-DIENOYL-COA REDUCTASE [(2E)-ENOYL-COA-PRODUCING]"/>
    <property type="match status" value="1"/>
</dbReference>
<evidence type="ECO:0000256" key="7">
    <source>
        <dbReference type="ARBA" id="ARBA00023002"/>
    </source>
</evidence>
<keyword evidence="5" id="KW-0288">FMN</keyword>
<reference evidence="12 13" key="1">
    <citation type="journal article" date="2016" name="Int. J. Syst. Evol. Microbiol.">
        <title>Oceanobacillus halophilus sp. nov., a novel moderately halophilic bacterium from a hypersaline lake.</title>
        <authorList>
            <person name="Amoozegar M.A."/>
            <person name="Bagheri M."/>
            <person name="Makhdoumi A."/>
            <person name="Nikou M.M."/>
            <person name="Fazeli S.A.S."/>
            <person name="Schumann P."/>
            <person name="Sproer C."/>
            <person name="Sanchez-Porro C."/>
            <person name="Ventosa A."/>
        </authorList>
    </citation>
    <scope>NUCLEOTIDE SEQUENCE [LARGE SCALE GENOMIC DNA]</scope>
    <source>
        <strain evidence="12 13">DSM 23996</strain>
    </source>
</reference>
<comment type="cofactor">
    <cofactor evidence="1">
        <name>FMN</name>
        <dbReference type="ChEBI" id="CHEBI:58210"/>
    </cofactor>
</comment>
<dbReference type="InterPro" id="IPR023753">
    <property type="entry name" value="FAD/NAD-binding_dom"/>
</dbReference>
<evidence type="ECO:0000256" key="4">
    <source>
        <dbReference type="ARBA" id="ARBA00022630"/>
    </source>
</evidence>
<dbReference type="Gene3D" id="3.50.50.60">
    <property type="entry name" value="FAD/NAD(P)-binding domain"/>
    <property type="match status" value="1"/>
</dbReference>
<feature type="domain" description="NADH:flavin oxidoreductase/NADH oxidase N-terminal" evidence="10">
    <location>
        <begin position="7"/>
        <end position="339"/>
    </location>
</feature>
<dbReference type="Gene3D" id="3.40.50.720">
    <property type="entry name" value="NAD(P)-binding Rossmann-like Domain"/>
    <property type="match status" value="1"/>
</dbReference>
<evidence type="ECO:0000256" key="1">
    <source>
        <dbReference type="ARBA" id="ARBA00001917"/>
    </source>
</evidence>